<dbReference type="Gene3D" id="3.30.450.60">
    <property type="match status" value="1"/>
</dbReference>
<dbReference type="KEGG" id="wse:WALSEDRAFT_15709"/>
<dbReference type="GO" id="GO:0012505">
    <property type="term" value="C:endomembrane system"/>
    <property type="evidence" value="ECO:0007669"/>
    <property type="project" value="UniProtKB-SubCell"/>
</dbReference>
<protein>
    <recommendedName>
        <fullName evidence="6">AP complex subunit sigma</fullName>
    </recommendedName>
</protein>
<evidence type="ECO:0000256" key="5">
    <source>
        <dbReference type="ARBA" id="ARBA00023136"/>
    </source>
</evidence>
<dbReference type="InterPro" id="IPR011012">
    <property type="entry name" value="Longin-like_dom_sf"/>
</dbReference>
<comment type="similarity">
    <text evidence="2 6">Belongs to the adaptor complexes small subunit family.</text>
</comment>
<reference evidence="8 9" key="1">
    <citation type="journal article" date="2012" name="Fungal Genet. Biol.">
        <title>The genome of the xerotolerant mold Wallemia sebi reveals adaptations to osmotic stress and suggests cryptic sexual reproduction.</title>
        <authorList>
            <person name="Padamsee M."/>
            <person name="Kumar T.K.A."/>
            <person name="Riley R."/>
            <person name="Binder M."/>
            <person name="Boyd A."/>
            <person name="Calvo A.M."/>
            <person name="Furukawa K."/>
            <person name="Hesse C."/>
            <person name="Hohmann S."/>
            <person name="James T.Y."/>
            <person name="LaButti K."/>
            <person name="Lapidus A."/>
            <person name="Lindquist E."/>
            <person name="Lucas S."/>
            <person name="Miller K."/>
            <person name="Shantappa S."/>
            <person name="Grigoriev I.V."/>
            <person name="Hibbett D.S."/>
            <person name="McLaughlin D.J."/>
            <person name="Spatafora J.W."/>
            <person name="Aime M.C."/>
        </authorList>
    </citation>
    <scope>NUCLEOTIDE SEQUENCE [LARGE SCALE GENOMIC DNA]</scope>
    <source>
        <strain evidence="9">ATCC MYA-4683 / CBS 633.66</strain>
    </source>
</reference>
<gene>
    <name evidence="8" type="ORF">WALSEDRAFT_15709</name>
</gene>
<keyword evidence="5 6" id="KW-0472">Membrane</keyword>
<dbReference type="InterPro" id="IPR016635">
    <property type="entry name" value="AP_complex_ssu"/>
</dbReference>
<keyword evidence="4 6" id="KW-0653">Protein transport</keyword>
<feature type="domain" description="AP complex mu/sigma subunit" evidence="7">
    <location>
        <begin position="1"/>
        <end position="133"/>
    </location>
</feature>
<evidence type="ECO:0000256" key="2">
    <source>
        <dbReference type="ARBA" id="ARBA00006972"/>
    </source>
</evidence>
<dbReference type="OrthoDB" id="10261046at2759"/>
<evidence type="ECO:0000256" key="6">
    <source>
        <dbReference type="PIRNR" id="PIRNR015588"/>
    </source>
</evidence>
<dbReference type="Proteomes" id="UP000005242">
    <property type="component" value="Unassembled WGS sequence"/>
</dbReference>
<dbReference type="PIRSF" id="PIRSF015588">
    <property type="entry name" value="AP_complex_sigma"/>
    <property type="match status" value="1"/>
</dbReference>
<dbReference type="GO" id="GO:0016192">
    <property type="term" value="P:vesicle-mediated transport"/>
    <property type="evidence" value="ECO:0007669"/>
    <property type="project" value="InterPro"/>
</dbReference>
<dbReference type="PANTHER" id="PTHR11753">
    <property type="entry name" value="ADAPTOR COMPLEXES SMALL SUBUNIT FAMILY"/>
    <property type="match status" value="1"/>
</dbReference>
<dbReference type="EMBL" id="JH668225">
    <property type="protein sequence ID" value="EIM23383.1"/>
    <property type="molecule type" value="Genomic_DNA"/>
</dbReference>
<proteinExistence type="inferred from homology"/>
<sequence length="142" mass="16561">MIESILIFNQQGKPRIIKNYDDKINKSELIKESYNLIKDRKDVCNFINQGQYTLVYRNYATLYFCLLINQQESLLASLDLIHVLVESLDKLFESVCELDLIFNFDKVHLLIDQFVQGGLVIETNVNQIVSSCEFSSSFVYIY</sequence>
<dbReference type="GO" id="GO:0030117">
    <property type="term" value="C:membrane coat"/>
    <property type="evidence" value="ECO:0007669"/>
    <property type="project" value="InterPro"/>
</dbReference>
<evidence type="ECO:0000256" key="1">
    <source>
        <dbReference type="ARBA" id="ARBA00004308"/>
    </source>
</evidence>
<dbReference type="AlphaFoldDB" id="I4YHE1"/>
<accession>I4YHE1</accession>
<dbReference type="RefSeq" id="XP_006956515.1">
    <property type="nucleotide sequence ID" value="XM_006956453.1"/>
</dbReference>
<keyword evidence="3 6" id="KW-0813">Transport</keyword>
<organism evidence="8 9">
    <name type="scientific">Wallemia mellicola (strain ATCC MYA-4683 / CBS 633.66)</name>
    <name type="common">Wallemia sebi (CBS 633.66)</name>
    <dbReference type="NCBI Taxonomy" id="671144"/>
    <lineage>
        <taxon>Eukaryota</taxon>
        <taxon>Fungi</taxon>
        <taxon>Dikarya</taxon>
        <taxon>Basidiomycota</taxon>
        <taxon>Wallemiomycotina</taxon>
        <taxon>Wallemiomycetes</taxon>
        <taxon>Wallemiales</taxon>
        <taxon>Wallemiaceae</taxon>
        <taxon>Wallemia</taxon>
    </lineage>
</organism>
<dbReference type="FunCoup" id="I4YHE1">
    <property type="interactions" value="327"/>
</dbReference>
<evidence type="ECO:0000313" key="8">
    <source>
        <dbReference type="EMBL" id="EIM23383.1"/>
    </source>
</evidence>
<evidence type="ECO:0000313" key="9">
    <source>
        <dbReference type="Proteomes" id="UP000005242"/>
    </source>
</evidence>
<dbReference type="SUPFAM" id="SSF64356">
    <property type="entry name" value="SNARE-like"/>
    <property type="match status" value="1"/>
</dbReference>
<dbReference type="InParanoid" id="I4YHE1"/>
<dbReference type="GO" id="GO:0006886">
    <property type="term" value="P:intracellular protein transport"/>
    <property type="evidence" value="ECO:0007669"/>
    <property type="project" value="UniProtKB-UniRule"/>
</dbReference>
<comment type="subcellular location">
    <subcellularLocation>
        <location evidence="1">Endomembrane system</location>
    </subcellularLocation>
</comment>
<dbReference type="HOGENOM" id="CLU_061221_2_2_1"/>
<keyword evidence="9" id="KW-1185">Reference proteome</keyword>
<name>I4YHE1_WALMC</name>
<dbReference type="eggNOG" id="KOG0936">
    <property type="taxonomic scope" value="Eukaryota"/>
</dbReference>
<dbReference type="GeneID" id="18470670"/>
<dbReference type="PROSITE" id="PS00989">
    <property type="entry name" value="CLAT_ADAPTOR_S"/>
    <property type="match status" value="1"/>
</dbReference>
<dbReference type="InterPro" id="IPR000804">
    <property type="entry name" value="Clathrin_sm-chain_CS"/>
</dbReference>
<dbReference type="Pfam" id="PF01217">
    <property type="entry name" value="Clat_adaptor_s"/>
    <property type="match status" value="1"/>
</dbReference>
<evidence type="ECO:0000259" key="7">
    <source>
        <dbReference type="Pfam" id="PF01217"/>
    </source>
</evidence>
<evidence type="ECO:0000256" key="3">
    <source>
        <dbReference type="ARBA" id="ARBA00022448"/>
    </source>
</evidence>
<dbReference type="InterPro" id="IPR022775">
    <property type="entry name" value="AP_mu_sigma_su"/>
</dbReference>
<dbReference type="OMA" id="MNDQGKP"/>
<dbReference type="STRING" id="671144.I4YHE1"/>
<evidence type="ECO:0000256" key="4">
    <source>
        <dbReference type="ARBA" id="ARBA00022927"/>
    </source>
</evidence>